<accession>K6YZY6</accession>
<dbReference type="Gene3D" id="2.60.120.200">
    <property type="match status" value="1"/>
</dbReference>
<dbReference type="Proteomes" id="UP000006334">
    <property type="component" value="Unassembled WGS sequence"/>
</dbReference>
<gene>
    <name evidence="2" type="ORF">GLIP_4169</name>
</gene>
<dbReference type="Pfam" id="PF08787">
    <property type="entry name" value="Alginate_lyase2"/>
    <property type="match status" value="1"/>
</dbReference>
<dbReference type="AlphaFoldDB" id="K6YZY6"/>
<dbReference type="OrthoDB" id="1113844at2"/>
<name>K6YZY6_9ALTE</name>
<dbReference type="PROSITE" id="PS51257">
    <property type="entry name" value="PROKAR_LIPOPROTEIN"/>
    <property type="match status" value="1"/>
</dbReference>
<keyword evidence="3" id="KW-1185">Reference proteome</keyword>
<protein>
    <recommendedName>
        <fullName evidence="1">Alginate lyase 2 domain-containing protein</fullName>
    </recommendedName>
</protein>
<evidence type="ECO:0000313" key="2">
    <source>
        <dbReference type="EMBL" id="GAC16780.1"/>
    </source>
</evidence>
<proteinExistence type="predicted"/>
<dbReference type="SUPFAM" id="SSF49899">
    <property type="entry name" value="Concanavalin A-like lectins/glucanases"/>
    <property type="match status" value="1"/>
</dbReference>
<dbReference type="STRING" id="1127673.GLIP_4169"/>
<dbReference type="InterPro" id="IPR014895">
    <property type="entry name" value="Alginate_lyase_2"/>
</dbReference>
<reference evidence="2 3" key="1">
    <citation type="journal article" date="2017" name="Antonie Van Leeuwenhoek">
        <title>Rhizobium rhizosphaerae sp. nov., a novel species isolated from rice rhizosphere.</title>
        <authorList>
            <person name="Zhao J.J."/>
            <person name="Zhang J."/>
            <person name="Zhang R.J."/>
            <person name="Zhang C.W."/>
            <person name="Yin H.Q."/>
            <person name="Zhang X.X."/>
        </authorList>
    </citation>
    <scope>NUCLEOTIDE SEQUENCE [LARGE SCALE GENOMIC DNA]</scope>
    <source>
        <strain evidence="2 3">E3</strain>
    </source>
</reference>
<dbReference type="EMBL" id="BAEN01000076">
    <property type="protein sequence ID" value="GAC16780.1"/>
    <property type="molecule type" value="Genomic_DNA"/>
</dbReference>
<evidence type="ECO:0000259" key="1">
    <source>
        <dbReference type="Pfam" id="PF08787"/>
    </source>
</evidence>
<comment type="caution">
    <text evidence="2">The sequence shown here is derived from an EMBL/GenBank/DDBJ whole genome shotgun (WGS) entry which is preliminary data.</text>
</comment>
<dbReference type="InterPro" id="IPR013320">
    <property type="entry name" value="ConA-like_dom_sf"/>
</dbReference>
<feature type="domain" description="Alginate lyase 2" evidence="1">
    <location>
        <begin position="41"/>
        <end position="351"/>
    </location>
</feature>
<organism evidence="2 3">
    <name type="scientific">Aliiglaciecola lipolytica E3</name>
    <dbReference type="NCBI Taxonomy" id="1127673"/>
    <lineage>
        <taxon>Bacteria</taxon>
        <taxon>Pseudomonadati</taxon>
        <taxon>Pseudomonadota</taxon>
        <taxon>Gammaproteobacteria</taxon>
        <taxon>Alteromonadales</taxon>
        <taxon>Alteromonadaceae</taxon>
        <taxon>Aliiglaciecola</taxon>
    </lineage>
</organism>
<dbReference type="RefSeq" id="WP_008846582.1">
    <property type="nucleotide sequence ID" value="NZ_BAEN01000076.1"/>
</dbReference>
<evidence type="ECO:0000313" key="3">
    <source>
        <dbReference type="Proteomes" id="UP000006334"/>
    </source>
</evidence>
<dbReference type="eggNOG" id="ENOG502Z7WK">
    <property type="taxonomic scope" value="Bacteria"/>
</dbReference>
<sequence length="361" mass="40285">MNFNKTLLPITATVFATLALYGCISNGDKAKQEALVPADKFDLSLWKMTIPTDKNNDGKVDSISVKDMQNFQHPDYFYLNDEGHMVFASPNRAFTTPNSSNTRSELHQVIGGVNGKDSEYVRNFSLKANKRANKFTQIGGNLQATLAVNHVAKRATYPNKEPAFSVVVGQIHATKDSKLVAEGEGYGLGNEPLKIFYKKWPQHDYGSVFWNYERNLEKEDPARKDISYLVWGKLWDESADPGEQGIALDESFSYEVNVYENIMYLTFTNERLGTVNYEINLANNVDAAGVVDEHDHPNGYAGDAHFFKAGAYDQCSIKDAPGMWYPKCLGTGDWATDKANGDYVQVTFSRLVTGPAIKPKQ</sequence>